<evidence type="ECO:0000256" key="1">
    <source>
        <dbReference type="ARBA" id="ARBA00004141"/>
    </source>
</evidence>
<comment type="subcellular location">
    <subcellularLocation>
        <location evidence="1">Membrane</location>
        <topology evidence="1">Multi-pass membrane protein</topology>
    </subcellularLocation>
</comment>
<feature type="transmembrane region" description="Helical" evidence="10">
    <location>
        <begin position="143"/>
        <end position="161"/>
    </location>
</feature>
<dbReference type="CDD" id="cd04590">
    <property type="entry name" value="CBS_pair_CorC_HlyC_assoc"/>
    <property type="match status" value="1"/>
</dbReference>
<name>A0A9W7B5X0_9STRA</name>
<evidence type="ECO:0000259" key="12">
    <source>
        <dbReference type="PROSITE" id="PS51846"/>
    </source>
</evidence>
<evidence type="ECO:0000313" key="14">
    <source>
        <dbReference type="Proteomes" id="UP001165085"/>
    </source>
</evidence>
<feature type="region of interest" description="Disordered" evidence="9">
    <location>
        <begin position="517"/>
        <end position="554"/>
    </location>
</feature>
<sequence length="604" mass="65647">MSASVSSSKSAPLTSNVRFTLIAVFCSLFVLLSLLHAAEIAITTLYPWKVREFAEEEGEGSPFTTLNSDITRVLTTILVTSTTASIYATTIFARLASSTFGVNGEKYAALSLTVLTLFFVELLPKSVGVSNAELVARKMVPPINMMATIIAPFGIFLSSLAKRTLKVFGFKPGEVEDVSEEELRLIVSGARDSGSIESTEGEMIQGVLDLQDQKIREIMRPRVEIIAIPKEMSVANVLGVIRESGYSRIPVYSGEIDNIVGVIMAKDLIDFFVGGMAVESGRLDKIKMDRLAFEQREMESGQDEGGGYGYGEAVTVPTPNTFGFGGTGGSAGTEVVVKALTGAEIASRMTSPINEVPGLIGETYFVPESMIVWNVLQEMKKRRVHLAIVVDEYGGTEGLVSLEDIVEQVVGEIYDEDDDEEEASAEDAIFLQEDGRFVIRGDGDLPDVLTALSLEVEEEVLKEYGTLSGFLVFSAGEIPKPGDIILIDKWQFEIMDADERRILQVSVEKLVGAAEFDSDSEGNGKNGKGRVAAKVEDEDEEADEEFPNSDDIVDEQGKILSEKIENIAESSVEKRTWSREQRNMEGSEGYLSDLSGSAQQNGGE</sequence>
<keyword evidence="6 8" id="KW-0472">Membrane</keyword>
<dbReference type="EMBL" id="BRXY01000272">
    <property type="protein sequence ID" value="GMH82666.1"/>
    <property type="molecule type" value="Genomic_DNA"/>
</dbReference>
<keyword evidence="5 7" id="KW-0129">CBS domain</keyword>
<dbReference type="SUPFAM" id="SSF56176">
    <property type="entry name" value="FAD-binding/transporter-associated domain-like"/>
    <property type="match status" value="1"/>
</dbReference>
<dbReference type="InterPro" id="IPR005170">
    <property type="entry name" value="Transptr-assoc_dom"/>
</dbReference>
<feature type="domain" description="CBS" evidence="11">
    <location>
        <begin position="219"/>
        <end position="278"/>
    </location>
</feature>
<dbReference type="PANTHER" id="PTHR22777:SF17">
    <property type="entry name" value="UPF0053 PROTEIN SLL0260"/>
    <property type="match status" value="1"/>
</dbReference>
<dbReference type="InterPro" id="IPR036318">
    <property type="entry name" value="FAD-bd_PCMH-like_sf"/>
</dbReference>
<dbReference type="GO" id="GO:0050660">
    <property type="term" value="F:flavin adenine dinucleotide binding"/>
    <property type="evidence" value="ECO:0007669"/>
    <property type="project" value="InterPro"/>
</dbReference>
<feature type="region of interest" description="Disordered" evidence="9">
    <location>
        <begin position="569"/>
        <end position="604"/>
    </location>
</feature>
<evidence type="ECO:0000256" key="10">
    <source>
        <dbReference type="SAM" id="Phobius"/>
    </source>
</evidence>
<dbReference type="SMART" id="SM01091">
    <property type="entry name" value="CorC_HlyC"/>
    <property type="match status" value="1"/>
</dbReference>
<dbReference type="InterPro" id="IPR044751">
    <property type="entry name" value="Ion_transp-like_CBS"/>
</dbReference>
<evidence type="ECO:0000256" key="6">
    <source>
        <dbReference type="ARBA" id="ARBA00023136"/>
    </source>
</evidence>
<keyword evidence="14" id="KW-1185">Reference proteome</keyword>
<feature type="compositionally biased region" description="Acidic residues" evidence="9">
    <location>
        <begin position="536"/>
        <end position="554"/>
    </location>
</feature>
<evidence type="ECO:0000256" key="9">
    <source>
        <dbReference type="SAM" id="MobiDB-lite"/>
    </source>
</evidence>
<evidence type="ECO:0000256" key="2">
    <source>
        <dbReference type="ARBA" id="ARBA00022692"/>
    </source>
</evidence>
<evidence type="ECO:0000256" key="4">
    <source>
        <dbReference type="ARBA" id="ARBA00022989"/>
    </source>
</evidence>
<feature type="transmembrane region" description="Helical" evidence="10">
    <location>
        <begin position="107"/>
        <end position="123"/>
    </location>
</feature>
<dbReference type="AlphaFoldDB" id="A0A9W7B5X0"/>
<feature type="transmembrane region" description="Helical" evidence="10">
    <location>
        <begin position="73"/>
        <end position="95"/>
    </location>
</feature>
<reference evidence="14" key="1">
    <citation type="journal article" date="2023" name="Commun. Biol.">
        <title>Genome analysis of Parmales, the sister group of diatoms, reveals the evolutionary specialization of diatoms from phago-mixotrophs to photoautotrophs.</title>
        <authorList>
            <person name="Ban H."/>
            <person name="Sato S."/>
            <person name="Yoshikawa S."/>
            <person name="Yamada K."/>
            <person name="Nakamura Y."/>
            <person name="Ichinomiya M."/>
            <person name="Sato N."/>
            <person name="Blanc-Mathieu R."/>
            <person name="Endo H."/>
            <person name="Kuwata A."/>
            <person name="Ogata H."/>
        </authorList>
    </citation>
    <scope>NUCLEOTIDE SEQUENCE [LARGE SCALE GENOMIC DNA]</scope>
    <source>
        <strain evidence="14">NIES 3701</strain>
    </source>
</reference>
<dbReference type="PANTHER" id="PTHR22777">
    <property type="entry name" value="HEMOLYSIN-RELATED"/>
    <property type="match status" value="1"/>
</dbReference>
<feature type="domain" description="CBS" evidence="11">
    <location>
        <begin position="359"/>
        <end position="416"/>
    </location>
</feature>
<evidence type="ECO:0000256" key="8">
    <source>
        <dbReference type="PROSITE-ProRule" id="PRU01193"/>
    </source>
</evidence>
<evidence type="ECO:0000256" key="3">
    <source>
        <dbReference type="ARBA" id="ARBA00022737"/>
    </source>
</evidence>
<feature type="compositionally biased region" description="Basic and acidic residues" evidence="9">
    <location>
        <begin position="569"/>
        <end position="585"/>
    </location>
</feature>
<dbReference type="Gene3D" id="3.30.465.10">
    <property type="match status" value="1"/>
</dbReference>
<dbReference type="Pfam" id="PF01595">
    <property type="entry name" value="CNNM"/>
    <property type="match status" value="1"/>
</dbReference>
<dbReference type="PROSITE" id="PS51846">
    <property type="entry name" value="CNNM"/>
    <property type="match status" value="1"/>
</dbReference>
<dbReference type="InterPro" id="IPR000644">
    <property type="entry name" value="CBS_dom"/>
</dbReference>
<dbReference type="Gene3D" id="3.10.580.10">
    <property type="entry name" value="CBS-domain"/>
    <property type="match status" value="2"/>
</dbReference>
<keyword evidence="3" id="KW-0677">Repeat</keyword>
<comment type="caution">
    <text evidence="13">The sequence shown here is derived from an EMBL/GenBank/DDBJ whole genome shotgun (WGS) entry which is preliminary data.</text>
</comment>
<protein>
    <recommendedName>
        <fullName evidence="15">CBS domain-containing protein</fullName>
    </recommendedName>
</protein>
<proteinExistence type="predicted"/>
<feature type="domain" description="CNNM transmembrane" evidence="12">
    <location>
        <begin position="14"/>
        <end position="202"/>
    </location>
</feature>
<evidence type="ECO:0000256" key="7">
    <source>
        <dbReference type="PROSITE-ProRule" id="PRU00703"/>
    </source>
</evidence>
<dbReference type="GO" id="GO:0016020">
    <property type="term" value="C:membrane"/>
    <property type="evidence" value="ECO:0007669"/>
    <property type="project" value="UniProtKB-SubCell"/>
</dbReference>
<dbReference type="Proteomes" id="UP001165085">
    <property type="component" value="Unassembled WGS sequence"/>
</dbReference>
<evidence type="ECO:0000259" key="11">
    <source>
        <dbReference type="PROSITE" id="PS51371"/>
    </source>
</evidence>
<accession>A0A9W7B5X0</accession>
<gene>
    <name evidence="13" type="ORF">TrST_g3573</name>
</gene>
<dbReference type="InterPro" id="IPR016169">
    <property type="entry name" value="FAD-bd_PCMH_sub2"/>
</dbReference>
<keyword evidence="2 8" id="KW-0812">Transmembrane</keyword>
<dbReference type="OrthoDB" id="5353557at2759"/>
<evidence type="ECO:0000256" key="5">
    <source>
        <dbReference type="ARBA" id="ARBA00023122"/>
    </source>
</evidence>
<dbReference type="PROSITE" id="PS51371">
    <property type="entry name" value="CBS"/>
    <property type="match status" value="2"/>
</dbReference>
<dbReference type="InterPro" id="IPR046342">
    <property type="entry name" value="CBS_dom_sf"/>
</dbReference>
<dbReference type="Pfam" id="PF03471">
    <property type="entry name" value="CorC_HlyC"/>
    <property type="match status" value="1"/>
</dbReference>
<evidence type="ECO:0008006" key="15">
    <source>
        <dbReference type="Google" id="ProtNLM"/>
    </source>
</evidence>
<feature type="compositionally biased region" description="Polar residues" evidence="9">
    <location>
        <begin position="594"/>
        <end position="604"/>
    </location>
</feature>
<dbReference type="InterPro" id="IPR002550">
    <property type="entry name" value="CNNM"/>
</dbReference>
<dbReference type="SMART" id="SM00116">
    <property type="entry name" value="CBS"/>
    <property type="match status" value="2"/>
</dbReference>
<keyword evidence="4 8" id="KW-1133">Transmembrane helix</keyword>
<organism evidence="13 14">
    <name type="scientific">Triparma strigata</name>
    <dbReference type="NCBI Taxonomy" id="1606541"/>
    <lineage>
        <taxon>Eukaryota</taxon>
        <taxon>Sar</taxon>
        <taxon>Stramenopiles</taxon>
        <taxon>Ochrophyta</taxon>
        <taxon>Bolidophyceae</taxon>
        <taxon>Parmales</taxon>
        <taxon>Triparmaceae</taxon>
        <taxon>Triparma</taxon>
    </lineage>
</organism>
<dbReference type="Pfam" id="PF00571">
    <property type="entry name" value="CBS"/>
    <property type="match status" value="2"/>
</dbReference>
<evidence type="ECO:0000313" key="13">
    <source>
        <dbReference type="EMBL" id="GMH82666.1"/>
    </source>
</evidence>
<dbReference type="SUPFAM" id="SSF54631">
    <property type="entry name" value="CBS-domain pair"/>
    <property type="match status" value="1"/>
</dbReference>